<feature type="compositionally biased region" description="Basic and acidic residues" evidence="4">
    <location>
        <begin position="639"/>
        <end position="654"/>
    </location>
</feature>
<dbReference type="EMBL" id="AZBU02000008">
    <property type="protein sequence ID" value="TKR68267.1"/>
    <property type="molecule type" value="Genomic_DNA"/>
</dbReference>
<evidence type="ECO:0000313" key="8">
    <source>
        <dbReference type="EMBL" id="TKR68267.1"/>
    </source>
</evidence>
<reference evidence="8 9" key="1">
    <citation type="journal article" date="2015" name="Genome Biol.">
        <title>Comparative genomics of Steinernema reveals deeply conserved gene regulatory networks.</title>
        <authorList>
            <person name="Dillman A.R."/>
            <person name="Macchietto M."/>
            <person name="Porter C.F."/>
            <person name="Rogers A."/>
            <person name="Williams B."/>
            <person name="Antoshechkin I."/>
            <person name="Lee M.M."/>
            <person name="Goodwin Z."/>
            <person name="Lu X."/>
            <person name="Lewis E.E."/>
            <person name="Goodrich-Blair H."/>
            <person name="Stock S.P."/>
            <person name="Adams B.J."/>
            <person name="Sternberg P.W."/>
            <person name="Mortazavi A."/>
        </authorList>
    </citation>
    <scope>NUCLEOTIDE SEQUENCE [LARGE SCALE GENOMIC DNA]</scope>
    <source>
        <strain evidence="8 9">ALL</strain>
    </source>
</reference>
<dbReference type="GO" id="GO:0005655">
    <property type="term" value="C:nucleolar ribonuclease P complex"/>
    <property type="evidence" value="ECO:0007669"/>
    <property type="project" value="InterPro"/>
</dbReference>
<dbReference type="InterPro" id="IPR009723">
    <property type="entry name" value="Pop1_N"/>
</dbReference>
<proteinExistence type="predicted"/>
<dbReference type="InterPro" id="IPR039182">
    <property type="entry name" value="Pop1"/>
</dbReference>
<keyword evidence="9" id="KW-1185">Reference proteome</keyword>
<dbReference type="AlphaFoldDB" id="A0A4U5MG95"/>
<comment type="subcellular location">
    <subcellularLocation>
        <location evidence="1">Nucleus</location>
    </subcellularLocation>
</comment>
<keyword evidence="3" id="KW-0539">Nucleus</keyword>
<dbReference type="InterPro" id="IPR055079">
    <property type="entry name" value="POP1_C"/>
</dbReference>
<dbReference type="Pfam" id="PF08170">
    <property type="entry name" value="POPLD"/>
    <property type="match status" value="1"/>
</dbReference>
<evidence type="ECO:0000313" key="9">
    <source>
        <dbReference type="Proteomes" id="UP000298663"/>
    </source>
</evidence>
<dbReference type="Proteomes" id="UP000298663">
    <property type="component" value="Unassembled WGS sequence"/>
</dbReference>
<evidence type="ECO:0000256" key="4">
    <source>
        <dbReference type="SAM" id="MobiDB-lite"/>
    </source>
</evidence>
<dbReference type="GO" id="GO:0000172">
    <property type="term" value="C:ribonuclease MRP complex"/>
    <property type="evidence" value="ECO:0007669"/>
    <property type="project" value="InterPro"/>
</dbReference>
<feature type="domain" description="POP1 C-terminal" evidence="7">
    <location>
        <begin position="606"/>
        <end position="805"/>
    </location>
</feature>
<accession>A0A4U5MG95</accession>
<dbReference type="Pfam" id="PF22770">
    <property type="entry name" value="POP1_C"/>
    <property type="match status" value="1"/>
</dbReference>
<keyword evidence="2" id="KW-0819">tRNA processing</keyword>
<evidence type="ECO:0000259" key="5">
    <source>
        <dbReference type="Pfam" id="PF06978"/>
    </source>
</evidence>
<evidence type="ECO:0000256" key="3">
    <source>
        <dbReference type="ARBA" id="ARBA00023242"/>
    </source>
</evidence>
<evidence type="ECO:0000256" key="2">
    <source>
        <dbReference type="ARBA" id="ARBA00022694"/>
    </source>
</evidence>
<feature type="domain" description="Pop1 N-terminal" evidence="5">
    <location>
        <begin position="50"/>
        <end position="92"/>
    </location>
</feature>
<protein>
    <submittedName>
        <fullName evidence="8">Uncharacterized protein</fullName>
    </submittedName>
</protein>
<organism evidence="8 9">
    <name type="scientific">Steinernema carpocapsae</name>
    <name type="common">Entomopathogenic nematode</name>
    <dbReference type="NCBI Taxonomy" id="34508"/>
    <lineage>
        <taxon>Eukaryota</taxon>
        <taxon>Metazoa</taxon>
        <taxon>Ecdysozoa</taxon>
        <taxon>Nematoda</taxon>
        <taxon>Chromadorea</taxon>
        <taxon>Rhabditida</taxon>
        <taxon>Tylenchina</taxon>
        <taxon>Panagrolaimomorpha</taxon>
        <taxon>Strongyloidoidea</taxon>
        <taxon>Steinernematidae</taxon>
        <taxon>Steinernema</taxon>
    </lineage>
</organism>
<feature type="domain" description="Pop1 N-terminal" evidence="5">
    <location>
        <begin position="108"/>
        <end position="174"/>
    </location>
</feature>
<feature type="domain" description="POPLD" evidence="6">
    <location>
        <begin position="464"/>
        <end position="555"/>
    </location>
</feature>
<evidence type="ECO:0000259" key="6">
    <source>
        <dbReference type="Pfam" id="PF08170"/>
    </source>
</evidence>
<name>A0A4U5MG95_STECR</name>
<sequence>MASRMSEPEAKRPRLIDVTDHVKARVAQIGELLEVVDNSSLVSREVTTGPRTALQRLPRHMRRRAMSYNMKRLPRCQRAFAAKSVAKSKHRKKPPSRFWRRRPRNLLTNYARRQREIVWLETHIWHAKRFHMESMWGYKIPSRSFQRNFRPTYRDSMRHASVRDHSFLRCVEITSASQSRLIQLLAPLSAPGVAPSFAFKMALEGKYEVSTLLYKPDLFPRCCLGPVKFQWVKKGEHFSLILWIHPTNWEQIVGEVSKILHAEAQESEKEEEEEPKKINLWKIQDMKVKTKSYKCTEDIKITDFRDQLVRFRLFGPQSLAILAKVISAVSKDDKAYDASFGKVNEYWETTISHRQPAEFPDGATFSILIEDPRLTRPQKKILPDKEIAVKRKPIAISEFPSSPFGYFWNSERRTKLLEERISNDKLNEMRGERLAPILTSDAKIPVVVTIRSSGTGKANSYDGVELVVPGGFGMDFWVALQFGTAHAASQKDQKSFDFESGRMSFPYDVPDCAAGVAEELAKKKKCEEKYLRRPHNRRIKYWSRLSVKYPFEYAWPALIQSWTQKTEEAEKNVYVLRERTALASIQKWLNGKIQMPKEVLKTHGDALIPVRLEALNRGRPKQFALICKPSEDDLKALKEGKFVEEPSRSKKTEAENDDEPMEEAKKEEPEEDGFMLLDDTRKEKIISLDSLFPDKAVLVNQKIKEKKALMKQKAKERKKLKKVGIELKKVEHDEISEEATYLNYKNSSSRFIMGRVVRGDYSFSDAKGRAHGYVAMNSLQGIRKGTVMFRNTSSKFYHLAKISVLLTVPSL</sequence>
<comment type="caution">
    <text evidence="8">The sequence shown here is derived from an EMBL/GenBank/DDBJ whole genome shotgun (WGS) entry which is preliminary data.</text>
</comment>
<dbReference type="PANTHER" id="PTHR22731:SF3">
    <property type="entry name" value="RIBONUCLEASES P_MRP PROTEIN SUBUNIT POP1"/>
    <property type="match status" value="1"/>
</dbReference>
<dbReference type="OrthoDB" id="442863at2759"/>
<dbReference type="STRING" id="34508.A0A4U5MG95"/>
<dbReference type="GO" id="GO:0001682">
    <property type="term" value="P:tRNA 5'-leader removal"/>
    <property type="evidence" value="ECO:0007669"/>
    <property type="project" value="InterPro"/>
</dbReference>
<dbReference type="PANTHER" id="PTHR22731">
    <property type="entry name" value="RIBONUCLEASES P/MRP PROTEIN SUBUNIT POP1"/>
    <property type="match status" value="1"/>
</dbReference>
<feature type="region of interest" description="Disordered" evidence="4">
    <location>
        <begin position="639"/>
        <end position="670"/>
    </location>
</feature>
<evidence type="ECO:0000256" key="1">
    <source>
        <dbReference type="ARBA" id="ARBA00004123"/>
    </source>
</evidence>
<dbReference type="InterPro" id="IPR012590">
    <property type="entry name" value="POPLD_dom"/>
</dbReference>
<evidence type="ECO:0000259" key="7">
    <source>
        <dbReference type="Pfam" id="PF22770"/>
    </source>
</evidence>
<reference evidence="8 9" key="2">
    <citation type="journal article" date="2019" name="G3 (Bethesda)">
        <title>Hybrid Assembly of the Genome of the Entomopathogenic Nematode Steinernema carpocapsae Identifies the X-Chromosome.</title>
        <authorList>
            <person name="Serra L."/>
            <person name="Macchietto M."/>
            <person name="Macias-Munoz A."/>
            <person name="McGill C.J."/>
            <person name="Rodriguez I.M."/>
            <person name="Rodriguez B."/>
            <person name="Murad R."/>
            <person name="Mortazavi A."/>
        </authorList>
    </citation>
    <scope>NUCLEOTIDE SEQUENCE [LARGE SCALE GENOMIC DNA]</scope>
    <source>
        <strain evidence="8 9">ALL</strain>
    </source>
</reference>
<dbReference type="Pfam" id="PF06978">
    <property type="entry name" value="POP1_N"/>
    <property type="match status" value="2"/>
</dbReference>
<gene>
    <name evidence="8" type="ORF">L596_024268</name>
</gene>